<dbReference type="SUPFAM" id="SSF52833">
    <property type="entry name" value="Thioredoxin-like"/>
    <property type="match status" value="1"/>
</dbReference>
<dbReference type="PROSITE" id="PS50404">
    <property type="entry name" value="GST_NTER"/>
    <property type="match status" value="1"/>
</dbReference>
<dbReference type="Proteomes" id="UP000010880">
    <property type="component" value="Chromosome"/>
</dbReference>
<gene>
    <name evidence="2" type="ordered locus">Halha_2349</name>
</gene>
<dbReference type="PANTHER" id="PTHR12782">
    <property type="entry name" value="MICROSOMAL PROSTAGLANDIN E SYNTHASE-2"/>
    <property type="match status" value="1"/>
</dbReference>
<dbReference type="Gene3D" id="3.40.30.10">
    <property type="entry name" value="Glutaredoxin"/>
    <property type="match status" value="1"/>
</dbReference>
<accession>L0KDR6</accession>
<dbReference type="STRING" id="748449.Halha_2349"/>
<dbReference type="PANTHER" id="PTHR12782:SF5">
    <property type="entry name" value="PROSTAGLANDIN E SYNTHASE 2"/>
    <property type="match status" value="1"/>
</dbReference>
<organism evidence="2 3">
    <name type="scientific">Halobacteroides halobius (strain ATCC 35273 / DSM 5150 / MD-1)</name>
    <dbReference type="NCBI Taxonomy" id="748449"/>
    <lineage>
        <taxon>Bacteria</taxon>
        <taxon>Bacillati</taxon>
        <taxon>Bacillota</taxon>
        <taxon>Clostridia</taxon>
        <taxon>Halanaerobiales</taxon>
        <taxon>Halobacteroidaceae</taxon>
        <taxon>Halobacteroides</taxon>
    </lineage>
</organism>
<sequence>MIKLYQFQACPYCAKVRRKLDQLGLEYEKIEVSKDKSKRTTIKELSGQIKVPVIQDSDGTVVNDSSEIITYLEKHYG</sequence>
<name>L0KDR6_HALHC</name>
<proteinExistence type="predicted"/>
<evidence type="ECO:0000313" key="3">
    <source>
        <dbReference type="Proteomes" id="UP000010880"/>
    </source>
</evidence>
<dbReference type="OrthoDB" id="9795531at2"/>
<protein>
    <submittedName>
        <fullName evidence="2">Glutathione S-transferase</fullName>
    </submittedName>
</protein>
<dbReference type="PROSITE" id="PS00195">
    <property type="entry name" value="GLUTAREDOXIN_1"/>
    <property type="match status" value="1"/>
</dbReference>
<dbReference type="InterPro" id="IPR004045">
    <property type="entry name" value="Glutathione_S-Trfase_N"/>
</dbReference>
<dbReference type="PROSITE" id="PS51354">
    <property type="entry name" value="GLUTAREDOXIN_2"/>
    <property type="match status" value="1"/>
</dbReference>
<dbReference type="AlphaFoldDB" id="L0KDR6"/>
<dbReference type="Pfam" id="PF13417">
    <property type="entry name" value="GST_N_3"/>
    <property type="match status" value="1"/>
</dbReference>
<reference evidence="3" key="1">
    <citation type="submission" date="2012-02" db="EMBL/GenBank/DDBJ databases">
        <title>The complete genome of Halobacteroides halobius DSM 5150.</title>
        <authorList>
            <person name="Lucas S."/>
            <person name="Copeland A."/>
            <person name="Lapidus A."/>
            <person name="Glavina del Rio T."/>
            <person name="Dalin E."/>
            <person name="Tice H."/>
            <person name="Bruce D."/>
            <person name="Goodwin L."/>
            <person name="Pitluck S."/>
            <person name="Peters L."/>
            <person name="Mikhailova N."/>
            <person name="Gu W."/>
            <person name="Kyrpides N."/>
            <person name="Mavromatis K."/>
            <person name="Ivanova N."/>
            <person name="Brettin T."/>
            <person name="Detter J.C."/>
            <person name="Han C."/>
            <person name="Larimer F."/>
            <person name="Land M."/>
            <person name="Hauser L."/>
            <person name="Markowitz V."/>
            <person name="Cheng J.-F."/>
            <person name="Hugenholtz P."/>
            <person name="Woyke T."/>
            <person name="Wu D."/>
            <person name="Tindall B."/>
            <person name="Pomrenke H."/>
            <person name="Brambilla E."/>
            <person name="Klenk H.-P."/>
            <person name="Eisen J.A."/>
        </authorList>
    </citation>
    <scope>NUCLEOTIDE SEQUENCE [LARGE SCALE GENOMIC DNA]</scope>
    <source>
        <strain evidence="3">ATCC 35273 / DSM 5150 / MD-1</strain>
    </source>
</reference>
<keyword evidence="3" id="KW-1185">Reference proteome</keyword>
<dbReference type="InterPro" id="IPR036249">
    <property type="entry name" value="Thioredoxin-like_sf"/>
</dbReference>
<dbReference type="RefSeq" id="WP_015327937.1">
    <property type="nucleotide sequence ID" value="NC_019978.1"/>
</dbReference>
<feature type="domain" description="GST N-terminal" evidence="1">
    <location>
        <begin position="1"/>
        <end position="77"/>
    </location>
</feature>
<dbReference type="KEGG" id="hhl:Halha_2349"/>
<dbReference type="InterPro" id="IPR011767">
    <property type="entry name" value="GLR_AS"/>
</dbReference>
<evidence type="ECO:0000313" key="2">
    <source>
        <dbReference type="EMBL" id="AGB42223.1"/>
    </source>
</evidence>
<dbReference type="eggNOG" id="COG0625">
    <property type="taxonomic scope" value="Bacteria"/>
</dbReference>
<keyword evidence="2" id="KW-0808">Transferase</keyword>
<evidence type="ECO:0000259" key="1">
    <source>
        <dbReference type="PROSITE" id="PS50404"/>
    </source>
</evidence>
<dbReference type="EMBL" id="CP003359">
    <property type="protein sequence ID" value="AGB42223.1"/>
    <property type="molecule type" value="Genomic_DNA"/>
</dbReference>
<dbReference type="HOGENOM" id="CLU_026126_8_2_9"/>
<dbReference type="GO" id="GO:0016740">
    <property type="term" value="F:transferase activity"/>
    <property type="evidence" value="ECO:0007669"/>
    <property type="project" value="UniProtKB-KW"/>
</dbReference>